<reference evidence="4" key="1">
    <citation type="submission" date="2018-07" db="EMBL/GenBank/DDBJ databases">
        <authorList>
            <consortium name="Genoscope - CEA"/>
            <person name="William W."/>
        </authorList>
    </citation>
    <scope>NUCLEOTIDE SEQUENCE</scope>
    <source>
        <strain evidence="4">IK1</strain>
    </source>
</reference>
<gene>
    <name evidence="4" type="primary">pdxA</name>
    <name evidence="4" type="ORF">TRIP_D440101</name>
</gene>
<sequence>MENDKIIIGITHGDINGIGYEVILKALADTRILDLFVPVIYGSSKIAAYHRKNLDLPTLNLNAVNSVKEISSKRVNIISCVDENVKVEIGQSTEEAGKAALESLKKATEDLKKGLIHAIVTAPINKKNIQSEIFHFPGHTEYLEEKFGDENSSSLMMLVNDVVRVAVVTGHIPVNKISENITDELILKKLRILNKSLKEDFAIVRPRIAVLGLNPHAGDEGVIGDEEQKTIIPALKKADEEGILCFGPYPADGFFGSGSFKKFDAVLAMYHDQGLIPFKVIAMENGVNFTAGLPIIRTSPAHGTAYDLAGQNKASEVSFLNAIYLACDVHKNRLIYKEITANPLVSEKRNEGNNRVV</sequence>
<organism evidence="4">
    <name type="scientific">uncultured Paludibacter sp</name>
    <dbReference type="NCBI Taxonomy" id="497635"/>
    <lineage>
        <taxon>Bacteria</taxon>
        <taxon>Pseudomonadati</taxon>
        <taxon>Bacteroidota</taxon>
        <taxon>Bacteroidia</taxon>
        <taxon>Bacteroidales</taxon>
        <taxon>Paludibacteraceae</taxon>
        <taxon>Paludibacter</taxon>
        <taxon>environmental samples</taxon>
    </lineage>
</organism>
<evidence type="ECO:0000256" key="3">
    <source>
        <dbReference type="ARBA" id="ARBA00023027"/>
    </source>
</evidence>
<dbReference type="AlphaFoldDB" id="A0A653AJ37"/>
<dbReference type="NCBIfam" id="TIGR00557">
    <property type="entry name" value="pdxA"/>
    <property type="match status" value="1"/>
</dbReference>
<dbReference type="EMBL" id="UPXZ01000039">
    <property type="protein sequence ID" value="VBB48083.1"/>
    <property type="molecule type" value="Genomic_DNA"/>
</dbReference>
<keyword evidence="1" id="KW-0479">Metal-binding</keyword>
<evidence type="ECO:0000256" key="1">
    <source>
        <dbReference type="ARBA" id="ARBA00022723"/>
    </source>
</evidence>
<dbReference type="SUPFAM" id="SSF53659">
    <property type="entry name" value="Isocitrate/Isopropylmalate dehydrogenase-like"/>
    <property type="match status" value="1"/>
</dbReference>
<dbReference type="PANTHER" id="PTHR30004:SF6">
    <property type="entry name" value="D-THREONATE 4-PHOSPHATE DEHYDROGENASE"/>
    <property type="match status" value="1"/>
</dbReference>
<dbReference type="PANTHER" id="PTHR30004">
    <property type="entry name" value="4-HYDROXYTHREONINE-4-PHOSPHATE DEHYDROGENASE"/>
    <property type="match status" value="1"/>
</dbReference>
<evidence type="ECO:0000313" key="4">
    <source>
        <dbReference type="EMBL" id="VBB48083.1"/>
    </source>
</evidence>
<dbReference type="InterPro" id="IPR005255">
    <property type="entry name" value="PdxA_fam"/>
</dbReference>
<dbReference type="Gene3D" id="3.40.718.10">
    <property type="entry name" value="Isopropylmalate Dehydrogenase"/>
    <property type="match status" value="1"/>
</dbReference>
<keyword evidence="3" id="KW-0520">NAD</keyword>
<proteinExistence type="predicted"/>
<protein>
    <submittedName>
        <fullName evidence="4">4-hydroxythreonine-4-phosphate dehydrogenase</fullName>
        <ecNumber evidence="4">1.1.1.262</ecNumber>
    </submittedName>
</protein>
<dbReference type="Pfam" id="PF04166">
    <property type="entry name" value="PdxA"/>
    <property type="match status" value="1"/>
</dbReference>
<dbReference type="EC" id="1.1.1.262" evidence="4"/>
<dbReference type="GO" id="GO:0046872">
    <property type="term" value="F:metal ion binding"/>
    <property type="evidence" value="ECO:0007669"/>
    <property type="project" value="UniProtKB-KW"/>
</dbReference>
<evidence type="ECO:0000256" key="2">
    <source>
        <dbReference type="ARBA" id="ARBA00023002"/>
    </source>
</evidence>
<dbReference type="GO" id="GO:0051287">
    <property type="term" value="F:NAD binding"/>
    <property type="evidence" value="ECO:0007669"/>
    <property type="project" value="InterPro"/>
</dbReference>
<name>A0A653AJ37_9BACT</name>
<dbReference type="GO" id="GO:0050570">
    <property type="term" value="F:4-hydroxythreonine-4-phosphate dehydrogenase activity"/>
    <property type="evidence" value="ECO:0007669"/>
    <property type="project" value="UniProtKB-EC"/>
</dbReference>
<keyword evidence="2 4" id="KW-0560">Oxidoreductase</keyword>
<accession>A0A653AJ37</accession>